<name>A0AAV7U4Q8_PLEWA</name>
<sequence>MGVWHTLSLVIRRKITPLSCTLCASRDGGDHQQQCTRPPRALAGHEKANEPSSGPLGQLGHLDVPHKCMECDQMTRVVGAAKWPSDEAVRLPRSPGLRGLEDKDRDEAPTPGQPSHLDMP</sequence>
<evidence type="ECO:0000313" key="2">
    <source>
        <dbReference type="EMBL" id="KAJ1184075.1"/>
    </source>
</evidence>
<evidence type="ECO:0000256" key="1">
    <source>
        <dbReference type="SAM" id="MobiDB-lite"/>
    </source>
</evidence>
<keyword evidence="3" id="KW-1185">Reference proteome</keyword>
<feature type="region of interest" description="Disordered" evidence="1">
    <location>
        <begin position="25"/>
        <end position="61"/>
    </location>
</feature>
<dbReference type="Proteomes" id="UP001066276">
    <property type="component" value="Chromosome 3_1"/>
</dbReference>
<evidence type="ECO:0000313" key="3">
    <source>
        <dbReference type="Proteomes" id="UP001066276"/>
    </source>
</evidence>
<accession>A0AAV7U4Q8</accession>
<dbReference type="AlphaFoldDB" id="A0AAV7U4Q8"/>
<dbReference type="EMBL" id="JANPWB010000005">
    <property type="protein sequence ID" value="KAJ1184075.1"/>
    <property type="molecule type" value="Genomic_DNA"/>
</dbReference>
<proteinExistence type="predicted"/>
<feature type="region of interest" description="Disordered" evidence="1">
    <location>
        <begin position="82"/>
        <end position="120"/>
    </location>
</feature>
<feature type="compositionally biased region" description="Basic and acidic residues" evidence="1">
    <location>
        <begin position="99"/>
        <end position="108"/>
    </location>
</feature>
<gene>
    <name evidence="2" type="ORF">NDU88_000885</name>
</gene>
<organism evidence="2 3">
    <name type="scientific">Pleurodeles waltl</name>
    <name type="common">Iberian ribbed newt</name>
    <dbReference type="NCBI Taxonomy" id="8319"/>
    <lineage>
        <taxon>Eukaryota</taxon>
        <taxon>Metazoa</taxon>
        <taxon>Chordata</taxon>
        <taxon>Craniata</taxon>
        <taxon>Vertebrata</taxon>
        <taxon>Euteleostomi</taxon>
        <taxon>Amphibia</taxon>
        <taxon>Batrachia</taxon>
        <taxon>Caudata</taxon>
        <taxon>Salamandroidea</taxon>
        <taxon>Salamandridae</taxon>
        <taxon>Pleurodelinae</taxon>
        <taxon>Pleurodeles</taxon>
    </lineage>
</organism>
<reference evidence="2" key="1">
    <citation type="journal article" date="2022" name="bioRxiv">
        <title>Sequencing and chromosome-scale assembly of the giantPleurodeles waltlgenome.</title>
        <authorList>
            <person name="Brown T."/>
            <person name="Elewa A."/>
            <person name="Iarovenko S."/>
            <person name="Subramanian E."/>
            <person name="Araus A.J."/>
            <person name="Petzold A."/>
            <person name="Susuki M."/>
            <person name="Suzuki K.-i.T."/>
            <person name="Hayashi T."/>
            <person name="Toyoda A."/>
            <person name="Oliveira C."/>
            <person name="Osipova E."/>
            <person name="Leigh N.D."/>
            <person name="Simon A."/>
            <person name="Yun M.H."/>
        </authorList>
    </citation>
    <scope>NUCLEOTIDE SEQUENCE</scope>
    <source>
        <strain evidence="2">20211129_DDA</strain>
        <tissue evidence="2">Liver</tissue>
    </source>
</reference>
<comment type="caution">
    <text evidence="2">The sequence shown here is derived from an EMBL/GenBank/DDBJ whole genome shotgun (WGS) entry which is preliminary data.</text>
</comment>
<protein>
    <submittedName>
        <fullName evidence="2">Uncharacterized protein</fullName>
    </submittedName>
</protein>